<comment type="caution">
    <text evidence="2">The sequence shown here is derived from an EMBL/GenBank/DDBJ whole genome shotgun (WGS) entry which is preliminary data.</text>
</comment>
<feature type="transmembrane region" description="Helical" evidence="1">
    <location>
        <begin position="122"/>
        <end position="143"/>
    </location>
</feature>
<keyword evidence="1" id="KW-0472">Membrane</keyword>
<keyword evidence="1" id="KW-1133">Transmembrane helix</keyword>
<dbReference type="AlphaFoldDB" id="A0A2A4JLX3"/>
<name>A0A2A4JLX3_HELVI</name>
<sequence>MAKILKKKRFTDASNIFIIVPTSNNSGSEAASDSLKSITSHASRDTHIVAERCTLVDTQLRKTPTSEEEIKVLGKGKKFYMQEIHTSDTSTDFQIEPVEVLRNVEERNIEWGIRLVSFFKDAFAVFNVLYGAMLSLLFLSWIFK</sequence>
<protein>
    <submittedName>
        <fullName evidence="2">Uncharacterized protein</fullName>
    </submittedName>
</protein>
<evidence type="ECO:0000313" key="2">
    <source>
        <dbReference type="EMBL" id="PCG72718.1"/>
    </source>
</evidence>
<proteinExistence type="predicted"/>
<accession>A0A2A4JLX3</accession>
<dbReference type="EMBL" id="NWSH01001081">
    <property type="protein sequence ID" value="PCG72718.1"/>
    <property type="molecule type" value="Genomic_DNA"/>
</dbReference>
<organism evidence="2">
    <name type="scientific">Heliothis virescens</name>
    <name type="common">Tobacco budworm moth</name>
    <dbReference type="NCBI Taxonomy" id="7102"/>
    <lineage>
        <taxon>Eukaryota</taxon>
        <taxon>Metazoa</taxon>
        <taxon>Ecdysozoa</taxon>
        <taxon>Arthropoda</taxon>
        <taxon>Hexapoda</taxon>
        <taxon>Insecta</taxon>
        <taxon>Pterygota</taxon>
        <taxon>Neoptera</taxon>
        <taxon>Endopterygota</taxon>
        <taxon>Lepidoptera</taxon>
        <taxon>Glossata</taxon>
        <taxon>Ditrysia</taxon>
        <taxon>Noctuoidea</taxon>
        <taxon>Noctuidae</taxon>
        <taxon>Heliothinae</taxon>
        <taxon>Heliothis</taxon>
    </lineage>
</organism>
<reference evidence="2" key="1">
    <citation type="submission" date="2017-09" db="EMBL/GenBank/DDBJ databases">
        <title>Contemporary evolution of a Lepidopteran species, Heliothis virescens, in response to modern agricultural practices.</title>
        <authorList>
            <person name="Fritz M.L."/>
            <person name="Deyonke A.M."/>
            <person name="Papanicolaou A."/>
            <person name="Micinski S."/>
            <person name="Westbrook J."/>
            <person name="Gould F."/>
        </authorList>
    </citation>
    <scope>NUCLEOTIDE SEQUENCE [LARGE SCALE GENOMIC DNA]</scope>
    <source>
        <strain evidence="2">HvINT-</strain>
        <tissue evidence="2">Whole body</tissue>
    </source>
</reference>
<gene>
    <name evidence="2" type="ORF">B5V51_538</name>
</gene>
<evidence type="ECO:0000256" key="1">
    <source>
        <dbReference type="SAM" id="Phobius"/>
    </source>
</evidence>
<keyword evidence="1" id="KW-0812">Transmembrane</keyword>